<reference evidence="1" key="1">
    <citation type="submission" date="2016-08" db="EMBL/GenBank/DDBJ databases">
        <authorList>
            <person name="Seilhamer J.J."/>
        </authorList>
    </citation>
    <scope>NUCLEOTIDE SEQUENCE</scope>
    <source>
        <strain evidence="1">86</strain>
    </source>
</reference>
<name>A0A212LFB5_9HYPH</name>
<sequence>MAAKLPYRLRVRSRRISRAPLVSGRQSTSRPPEIKTLRQLFFEEIAAYSLQNKRL</sequence>
<organism evidence="1">
    <name type="scientific">uncultured Pleomorphomonas sp</name>
    <dbReference type="NCBI Taxonomy" id="442121"/>
    <lineage>
        <taxon>Bacteria</taxon>
        <taxon>Pseudomonadati</taxon>
        <taxon>Pseudomonadota</taxon>
        <taxon>Alphaproteobacteria</taxon>
        <taxon>Hyphomicrobiales</taxon>
        <taxon>Pleomorphomonadaceae</taxon>
        <taxon>Pleomorphomonas</taxon>
        <taxon>environmental samples</taxon>
    </lineage>
</organism>
<gene>
    <name evidence="1" type="ORF">KL86PLE_40071</name>
</gene>
<accession>A0A212LFB5</accession>
<protein>
    <submittedName>
        <fullName evidence="1">Uncharacterized protein</fullName>
    </submittedName>
</protein>
<dbReference type="EMBL" id="FMJD01000008">
    <property type="protein sequence ID" value="SCM76266.1"/>
    <property type="molecule type" value="Genomic_DNA"/>
</dbReference>
<dbReference type="AlphaFoldDB" id="A0A212LFB5"/>
<evidence type="ECO:0000313" key="1">
    <source>
        <dbReference type="EMBL" id="SCM76266.1"/>
    </source>
</evidence>
<proteinExistence type="predicted"/>